<proteinExistence type="predicted"/>
<dbReference type="InterPro" id="IPR002909">
    <property type="entry name" value="IPT_dom"/>
</dbReference>
<dbReference type="CDD" id="cd00102">
    <property type="entry name" value="IPT"/>
    <property type="match status" value="2"/>
</dbReference>
<accession>A0ABY7QFG6</accession>
<name>A0ABY7QFG6_9ACTN</name>
<protein>
    <submittedName>
        <fullName evidence="3">IPT/TIG domain-containing protein</fullName>
    </submittedName>
</protein>
<organism evidence="3 4">
    <name type="scientific">Kitasatospora cathayae</name>
    <dbReference type="NCBI Taxonomy" id="3004092"/>
    <lineage>
        <taxon>Bacteria</taxon>
        <taxon>Bacillati</taxon>
        <taxon>Actinomycetota</taxon>
        <taxon>Actinomycetes</taxon>
        <taxon>Kitasatosporales</taxon>
        <taxon>Streptomycetaceae</taxon>
        <taxon>Kitasatospora</taxon>
    </lineage>
</organism>
<dbReference type="SMART" id="SM00429">
    <property type="entry name" value="IPT"/>
    <property type="match status" value="4"/>
</dbReference>
<dbReference type="InterPro" id="IPR013783">
    <property type="entry name" value="Ig-like_fold"/>
</dbReference>
<dbReference type="Proteomes" id="UP001212821">
    <property type="component" value="Chromosome"/>
</dbReference>
<keyword evidence="1" id="KW-0732">Signal</keyword>
<dbReference type="RefSeq" id="WP_270150562.1">
    <property type="nucleotide sequence ID" value="NZ_CP115450.1"/>
</dbReference>
<dbReference type="PANTHER" id="PTHR46769">
    <property type="entry name" value="POLYCYSTIC KIDNEY AND HEPATIC DISEASE 1 (AUTOSOMAL RECESSIVE)-LIKE 1"/>
    <property type="match status" value="1"/>
</dbReference>
<dbReference type="EMBL" id="CP115450">
    <property type="protein sequence ID" value="WBP91301.1"/>
    <property type="molecule type" value="Genomic_DNA"/>
</dbReference>
<keyword evidence="4" id="KW-1185">Reference proteome</keyword>
<dbReference type="InterPro" id="IPR052387">
    <property type="entry name" value="Fibrocystin"/>
</dbReference>
<reference evidence="4" key="1">
    <citation type="submission" date="2022-12" db="EMBL/GenBank/DDBJ databases">
        <authorList>
            <person name="Mo P."/>
        </authorList>
    </citation>
    <scope>NUCLEOTIDE SEQUENCE [LARGE SCALE GENOMIC DNA]</scope>
    <source>
        <strain evidence="4">HUAS 3-15</strain>
    </source>
</reference>
<feature type="domain" description="IPT/TIG" evidence="2">
    <location>
        <begin position="167"/>
        <end position="250"/>
    </location>
</feature>
<dbReference type="SUPFAM" id="SSF81296">
    <property type="entry name" value="E set domains"/>
    <property type="match status" value="4"/>
</dbReference>
<evidence type="ECO:0000313" key="4">
    <source>
        <dbReference type="Proteomes" id="UP001212821"/>
    </source>
</evidence>
<dbReference type="InterPro" id="IPR014756">
    <property type="entry name" value="Ig_E-set"/>
</dbReference>
<dbReference type="PANTHER" id="PTHR46769:SF2">
    <property type="entry name" value="FIBROCYSTIN-L ISOFORM 2 PRECURSOR-RELATED"/>
    <property type="match status" value="1"/>
</dbReference>
<evidence type="ECO:0000256" key="1">
    <source>
        <dbReference type="ARBA" id="ARBA00022729"/>
    </source>
</evidence>
<dbReference type="Pfam" id="PF01833">
    <property type="entry name" value="TIG"/>
    <property type="match status" value="4"/>
</dbReference>
<sequence length="335" mass="32168">MAPVVTSVSAAQGAPAGGTSVIITGSGFTGATQVRFGANGTNFVIASDTLITAKTPAGTGTVQVTVTAPTGASNALTYTYVAASVPSLSSLGPASGPTSGGNTVTLNGTSLSGATSVMFGANPATILTDTGTQITVVAPAGPPSSVGVTVTTVAGTSNPLPYFYLAAPTVSDLSSHLGPATGGNTVTVFGSNLTLTSAVTFGGSPATNIHVISDNQLTVTAPAGLGTVVVTVTTPGGTSSAATGNPYYTFLAAPVLTSLTPSRGSHLGGEAVVLGGSNLTYTDAVTFGGVPASFAAISDAQVVATSPGGAPGTVNVVAHTPAGNSNALPYVYDPS</sequence>
<gene>
    <name evidence="3" type="ORF">O1G21_39080</name>
</gene>
<evidence type="ECO:0000313" key="3">
    <source>
        <dbReference type="EMBL" id="WBP91301.1"/>
    </source>
</evidence>
<feature type="domain" description="IPT/TIG" evidence="2">
    <location>
        <begin position="2"/>
        <end position="81"/>
    </location>
</feature>
<feature type="domain" description="IPT/TIG" evidence="2">
    <location>
        <begin position="253"/>
        <end position="333"/>
    </location>
</feature>
<evidence type="ECO:0000259" key="2">
    <source>
        <dbReference type="SMART" id="SM00429"/>
    </source>
</evidence>
<feature type="domain" description="IPT/TIG" evidence="2">
    <location>
        <begin position="85"/>
        <end position="165"/>
    </location>
</feature>
<dbReference type="Gene3D" id="2.60.40.10">
    <property type="entry name" value="Immunoglobulins"/>
    <property type="match status" value="4"/>
</dbReference>